<accession>A0A2N1MBA8</accession>
<evidence type="ECO:0000313" key="2">
    <source>
        <dbReference type="EMBL" id="PKK58898.1"/>
    </source>
</evidence>
<dbReference type="VEuPathDB" id="FungiDB:RhiirFUN_025354"/>
<feature type="domain" description="Transposase putative helix-turn-helix" evidence="1">
    <location>
        <begin position="40"/>
        <end position="82"/>
    </location>
</feature>
<evidence type="ECO:0000313" key="3">
    <source>
        <dbReference type="Proteomes" id="UP000233469"/>
    </source>
</evidence>
<dbReference type="Pfam" id="PF12323">
    <property type="entry name" value="HTH_OrfB_IS605"/>
    <property type="match status" value="1"/>
</dbReference>
<organism evidence="2 3">
    <name type="scientific">Rhizophagus irregularis</name>
    <dbReference type="NCBI Taxonomy" id="588596"/>
    <lineage>
        <taxon>Eukaryota</taxon>
        <taxon>Fungi</taxon>
        <taxon>Fungi incertae sedis</taxon>
        <taxon>Mucoromycota</taxon>
        <taxon>Glomeromycotina</taxon>
        <taxon>Glomeromycetes</taxon>
        <taxon>Glomerales</taxon>
        <taxon>Glomeraceae</taxon>
        <taxon>Rhizophagus</taxon>
    </lineage>
</organism>
<dbReference type="InterPro" id="IPR021027">
    <property type="entry name" value="Transposase_put_HTH"/>
</dbReference>
<proteinExistence type="predicted"/>
<dbReference type="AlphaFoldDB" id="A0A2N1MBA8"/>
<evidence type="ECO:0000259" key="1">
    <source>
        <dbReference type="Pfam" id="PF12323"/>
    </source>
</evidence>
<sequence length="101" mass="11925">MKRIASYVSKSEDTCKQTKTTQKVISRQKNTNKIAVGKCIRIRLYPNKEQREKLRKWIGTTRWIYNRCLHGITKENVKQTKKDLSKNFINANALKDNLELK</sequence>
<comment type="caution">
    <text evidence="2">The sequence shown here is derived from an EMBL/GenBank/DDBJ whole genome shotgun (WGS) entry which is preliminary data.</text>
</comment>
<dbReference type="Proteomes" id="UP000233469">
    <property type="component" value="Unassembled WGS sequence"/>
</dbReference>
<reference evidence="2 3" key="2">
    <citation type="submission" date="2017-10" db="EMBL/GenBank/DDBJ databases">
        <title>Extensive intraspecific genome diversity in a model arbuscular mycorrhizal fungus.</title>
        <authorList>
            <person name="Chen E.C.H."/>
            <person name="Morin E."/>
            <person name="Baudet D."/>
            <person name="Noel J."/>
            <person name="Ndikumana S."/>
            <person name="Charron P."/>
            <person name="St-Onge C."/>
            <person name="Giorgi J."/>
            <person name="Grigoriev I.V."/>
            <person name="Roux C."/>
            <person name="Martin F.M."/>
            <person name="Corradi N."/>
        </authorList>
    </citation>
    <scope>NUCLEOTIDE SEQUENCE [LARGE SCALE GENOMIC DNA]</scope>
    <source>
        <strain evidence="2 3">C2</strain>
    </source>
</reference>
<gene>
    <name evidence="2" type="ORF">RhiirC2_795602</name>
</gene>
<dbReference type="VEuPathDB" id="FungiDB:RhiirA1_394115"/>
<dbReference type="EMBL" id="LLXL01003321">
    <property type="protein sequence ID" value="PKK58898.1"/>
    <property type="molecule type" value="Genomic_DNA"/>
</dbReference>
<protein>
    <recommendedName>
        <fullName evidence="1">Transposase putative helix-turn-helix domain-containing protein</fullName>
    </recommendedName>
</protein>
<reference evidence="2 3" key="1">
    <citation type="submission" date="2016-04" db="EMBL/GenBank/DDBJ databases">
        <title>Genome analyses suggest a sexual origin of heterokaryosis in a supposedly ancient asexual fungus.</title>
        <authorList>
            <person name="Ropars J."/>
            <person name="Sedzielewska K."/>
            <person name="Noel J."/>
            <person name="Charron P."/>
            <person name="Farinelli L."/>
            <person name="Marton T."/>
            <person name="Kruger M."/>
            <person name="Pelin A."/>
            <person name="Brachmann A."/>
            <person name="Corradi N."/>
        </authorList>
    </citation>
    <scope>NUCLEOTIDE SEQUENCE [LARGE SCALE GENOMIC DNA]</scope>
    <source>
        <strain evidence="2 3">C2</strain>
    </source>
</reference>
<name>A0A2N1MBA8_9GLOM</name>